<accession>A0ABW4RW20</accession>
<keyword evidence="3" id="KW-1185">Reference proteome</keyword>
<keyword evidence="2" id="KW-0503">Monooxygenase</keyword>
<name>A0ABW4RW20_9ACTN</name>
<feature type="domain" description="ABM" evidence="1">
    <location>
        <begin position="2"/>
        <end position="65"/>
    </location>
</feature>
<organism evidence="2 3">
    <name type="scientific">Luteococcus peritonei</name>
    <dbReference type="NCBI Taxonomy" id="88874"/>
    <lineage>
        <taxon>Bacteria</taxon>
        <taxon>Bacillati</taxon>
        <taxon>Actinomycetota</taxon>
        <taxon>Actinomycetes</taxon>
        <taxon>Propionibacteriales</taxon>
        <taxon>Propionibacteriaceae</taxon>
        <taxon>Luteococcus</taxon>
    </lineage>
</organism>
<dbReference type="RefSeq" id="WP_343873657.1">
    <property type="nucleotide sequence ID" value="NZ_BAAAIX010000019.1"/>
</dbReference>
<dbReference type="SUPFAM" id="SSF54909">
    <property type="entry name" value="Dimeric alpha+beta barrel"/>
    <property type="match status" value="1"/>
</dbReference>
<dbReference type="GO" id="GO:0004497">
    <property type="term" value="F:monooxygenase activity"/>
    <property type="evidence" value="ECO:0007669"/>
    <property type="project" value="UniProtKB-KW"/>
</dbReference>
<evidence type="ECO:0000313" key="3">
    <source>
        <dbReference type="Proteomes" id="UP001597326"/>
    </source>
</evidence>
<dbReference type="InterPro" id="IPR007138">
    <property type="entry name" value="ABM_dom"/>
</dbReference>
<dbReference type="InterPro" id="IPR011008">
    <property type="entry name" value="Dimeric_a/b-barrel"/>
</dbReference>
<sequence length="103" mass="11440">MLVINRFRVPEVQALSFQAQAATAVDLFRTKAGLVSIDLVQNLDDPELWALVTRWENVGSYRRALGGYESKVTIVPLLSLSIDEPSAFDSADEVGQNLPRDTY</sequence>
<keyword evidence="2" id="KW-0560">Oxidoreductase</keyword>
<dbReference type="Gene3D" id="3.30.70.100">
    <property type="match status" value="1"/>
</dbReference>
<reference evidence="3" key="1">
    <citation type="journal article" date="2019" name="Int. J. Syst. Evol. Microbiol.">
        <title>The Global Catalogue of Microorganisms (GCM) 10K type strain sequencing project: providing services to taxonomists for standard genome sequencing and annotation.</title>
        <authorList>
            <consortium name="The Broad Institute Genomics Platform"/>
            <consortium name="The Broad Institute Genome Sequencing Center for Infectious Disease"/>
            <person name="Wu L."/>
            <person name="Ma J."/>
        </authorList>
    </citation>
    <scope>NUCLEOTIDE SEQUENCE [LARGE SCALE GENOMIC DNA]</scope>
    <source>
        <strain evidence="3">CAIM 431</strain>
    </source>
</reference>
<evidence type="ECO:0000259" key="1">
    <source>
        <dbReference type="Pfam" id="PF03992"/>
    </source>
</evidence>
<evidence type="ECO:0000313" key="2">
    <source>
        <dbReference type="EMBL" id="MFD1890533.1"/>
    </source>
</evidence>
<dbReference type="Pfam" id="PF03992">
    <property type="entry name" value="ABM"/>
    <property type="match status" value="1"/>
</dbReference>
<dbReference type="EMBL" id="JBHUFZ010000022">
    <property type="protein sequence ID" value="MFD1890533.1"/>
    <property type="molecule type" value="Genomic_DNA"/>
</dbReference>
<comment type="caution">
    <text evidence="2">The sequence shown here is derived from an EMBL/GenBank/DDBJ whole genome shotgun (WGS) entry which is preliminary data.</text>
</comment>
<proteinExistence type="predicted"/>
<protein>
    <submittedName>
        <fullName evidence="2">Antibiotic biosynthesis monooxygenase family protein</fullName>
    </submittedName>
</protein>
<gene>
    <name evidence="2" type="ORF">ACFSCS_10135</name>
</gene>
<dbReference type="Proteomes" id="UP001597326">
    <property type="component" value="Unassembled WGS sequence"/>
</dbReference>